<evidence type="ECO:0000313" key="1">
    <source>
        <dbReference type="EMBL" id="KAK1509695.1"/>
    </source>
</evidence>
<dbReference type="GeneID" id="85402097"/>
<dbReference type="Proteomes" id="UP001227543">
    <property type="component" value="Unassembled WGS sequence"/>
</dbReference>
<proteinExistence type="predicted"/>
<gene>
    <name evidence="1" type="ORF">CTAM01_01818</name>
</gene>
<protein>
    <submittedName>
        <fullName evidence="1">Uncharacterized protein</fullName>
    </submittedName>
</protein>
<evidence type="ECO:0000313" key="2">
    <source>
        <dbReference type="Proteomes" id="UP001227543"/>
    </source>
</evidence>
<comment type="caution">
    <text evidence="1">The sequence shown here is derived from an EMBL/GenBank/DDBJ whole genome shotgun (WGS) entry which is preliminary data.</text>
</comment>
<organism evidence="1 2">
    <name type="scientific">Colletotrichum tamarilloi</name>
    <dbReference type="NCBI Taxonomy" id="1209934"/>
    <lineage>
        <taxon>Eukaryota</taxon>
        <taxon>Fungi</taxon>
        <taxon>Dikarya</taxon>
        <taxon>Ascomycota</taxon>
        <taxon>Pezizomycotina</taxon>
        <taxon>Sordariomycetes</taxon>
        <taxon>Hypocreomycetidae</taxon>
        <taxon>Glomerellales</taxon>
        <taxon>Glomerellaceae</taxon>
        <taxon>Colletotrichum</taxon>
        <taxon>Colletotrichum acutatum species complex</taxon>
    </lineage>
</organism>
<sequence length="150" mass="16994">MGYQQSSFFFLSLSLSLCFYSLSHCFHVVGFFFLFPSFSLVLSFLRLTDKILLAPSILKILLRMGIDPEFRSWHQRNELSNKLAVIAWDLLHLHSTARACCCCCWNSCPVPASGLVVLFPESFRCVPAMPAVVVLIGRLVVWCKTVSEVR</sequence>
<reference evidence="1 2" key="1">
    <citation type="submission" date="2016-10" db="EMBL/GenBank/DDBJ databases">
        <title>The genome sequence of Colletotrichum fioriniae PJ7.</title>
        <authorList>
            <person name="Baroncelli R."/>
        </authorList>
    </citation>
    <scope>NUCLEOTIDE SEQUENCE [LARGE SCALE GENOMIC DNA]</scope>
    <source>
        <strain evidence="1 2">Tom-12</strain>
    </source>
</reference>
<keyword evidence="2" id="KW-1185">Reference proteome</keyword>
<accession>A0ABQ9RPT0</accession>
<dbReference type="EMBL" id="MLFU01000004">
    <property type="protein sequence ID" value="KAK1509695.1"/>
    <property type="molecule type" value="Genomic_DNA"/>
</dbReference>
<dbReference type="RefSeq" id="XP_060387393.1">
    <property type="nucleotide sequence ID" value="XM_060517859.1"/>
</dbReference>
<name>A0ABQ9RPT0_9PEZI</name>